<name>A0A1N6EA88_9BACT</name>
<dbReference type="Pfam" id="PF20325">
    <property type="entry name" value="DUF6620"/>
    <property type="match status" value="1"/>
</dbReference>
<evidence type="ECO:0000313" key="2">
    <source>
        <dbReference type="EMBL" id="SIN79903.1"/>
    </source>
</evidence>
<dbReference type="EMBL" id="FSRA01000001">
    <property type="protein sequence ID" value="SIN79903.1"/>
    <property type="molecule type" value="Genomic_DNA"/>
</dbReference>
<feature type="region of interest" description="Disordered" evidence="1">
    <location>
        <begin position="1"/>
        <end position="32"/>
    </location>
</feature>
<evidence type="ECO:0000256" key="1">
    <source>
        <dbReference type="SAM" id="MobiDB-lite"/>
    </source>
</evidence>
<keyword evidence="3" id="KW-1185">Reference proteome</keyword>
<dbReference type="Proteomes" id="UP000185003">
    <property type="component" value="Unassembled WGS sequence"/>
</dbReference>
<evidence type="ECO:0000313" key="3">
    <source>
        <dbReference type="Proteomes" id="UP000185003"/>
    </source>
</evidence>
<dbReference type="AlphaFoldDB" id="A0A1N6EA88"/>
<accession>A0A1N6EA88</accession>
<dbReference type="STRING" id="536979.SAMN04488055_1421"/>
<reference evidence="2 3" key="1">
    <citation type="submission" date="2016-11" db="EMBL/GenBank/DDBJ databases">
        <authorList>
            <person name="Jaros S."/>
            <person name="Januszkiewicz K."/>
            <person name="Wedrychowicz H."/>
        </authorList>
    </citation>
    <scope>NUCLEOTIDE SEQUENCE [LARGE SCALE GENOMIC DNA]</scope>
    <source>
        <strain evidence="2 3">DSM 24787</strain>
    </source>
</reference>
<dbReference type="RefSeq" id="WP_074238564.1">
    <property type="nucleotide sequence ID" value="NZ_FSRA01000001.1"/>
</dbReference>
<sequence length="315" mass="35472">MFKKLLNDLLGNEDEKKPQPSEPPQQEAQQAVPATAGFDPETFHGLHYTEAQFEAEVEKRVQAFVADSDEDLLENDIMNLRTNFGRDVFTDWNGWDRYEQFSLVWGSKVRGIHAFGIQKADESDPLLQPIHGVSLYDYAAAASKMGSGVSTEQVCKALGIELPVWEEINVLWPKRMQEDTSFQVINVFSQYFGQADQHPVLGKLTAAGSGSGGNAEGAANLQRLEEDLYFYHELCGARQAAYEYGLDGAQWILDNYGITLGEFQGVAVKHMEKQNQQFNSQDIMHYMNYQDEKQKEYAERFAAEQGGNVADDITF</sequence>
<gene>
    <name evidence="2" type="ORF">SAMN04488055_1421</name>
</gene>
<protein>
    <submittedName>
        <fullName evidence="2">Uncharacterized protein</fullName>
    </submittedName>
</protein>
<proteinExistence type="predicted"/>
<organism evidence="2 3">
    <name type="scientific">Chitinophaga niabensis</name>
    <dbReference type="NCBI Taxonomy" id="536979"/>
    <lineage>
        <taxon>Bacteria</taxon>
        <taxon>Pseudomonadati</taxon>
        <taxon>Bacteroidota</taxon>
        <taxon>Chitinophagia</taxon>
        <taxon>Chitinophagales</taxon>
        <taxon>Chitinophagaceae</taxon>
        <taxon>Chitinophaga</taxon>
    </lineage>
</organism>
<dbReference type="InterPro" id="IPR046728">
    <property type="entry name" value="DUF6620"/>
</dbReference>